<dbReference type="InterPro" id="IPR047126">
    <property type="entry name" value="RNF141-like"/>
</dbReference>
<organism evidence="7">
    <name type="scientific">Columba livia</name>
    <name type="common">Rock dove</name>
    <dbReference type="NCBI Taxonomy" id="8932"/>
    <lineage>
        <taxon>Eukaryota</taxon>
        <taxon>Metazoa</taxon>
        <taxon>Chordata</taxon>
        <taxon>Craniata</taxon>
        <taxon>Vertebrata</taxon>
        <taxon>Euteleostomi</taxon>
        <taxon>Archelosauria</taxon>
        <taxon>Archosauria</taxon>
        <taxon>Dinosauria</taxon>
        <taxon>Saurischia</taxon>
        <taxon>Theropoda</taxon>
        <taxon>Coelurosauria</taxon>
        <taxon>Aves</taxon>
        <taxon>Neognathae</taxon>
        <taxon>Neoaves</taxon>
        <taxon>Columbimorphae</taxon>
        <taxon>Columbiformes</taxon>
        <taxon>Columbidae</taxon>
        <taxon>Columba</taxon>
    </lineage>
</organism>
<proteinExistence type="predicted"/>
<dbReference type="SUPFAM" id="SSF57850">
    <property type="entry name" value="RING/U-box"/>
    <property type="match status" value="1"/>
</dbReference>
<dbReference type="Pfam" id="PF13639">
    <property type="entry name" value="zf-RING_2"/>
    <property type="match status" value="1"/>
</dbReference>
<dbReference type="InterPro" id="IPR013083">
    <property type="entry name" value="Znf_RING/FYVE/PHD"/>
</dbReference>
<name>R7VST6_COLLI</name>
<gene>
    <name evidence="7" type="ORF">A306_05282</name>
</gene>
<reference evidence="7" key="1">
    <citation type="journal article" date="2013" name="Science">
        <title>Genomic diversity and evolution of the head crest in the rock pigeon.</title>
        <authorList>
            <person name="Shapiro M.D."/>
            <person name="Kronenberg Z."/>
            <person name="Li C."/>
            <person name="Domyan E.T."/>
            <person name="Pan H."/>
            <person name="Campbell M."/>
            <person name="Tan H."/>
            <person name="Huff C.D."/>
            <person name="Hu H."/>
            <person name="Vickrey A.I."/>
            <person name="Nielsen S.C."/>
            <person name="Stringham S.A."/>
            <person name="Hu H."/>
            <person name="Willerslev E."/>
            <person name="Gilbert M.T."/>
            <person name="Yandell M."/>
            <person name="Zhang G."/>
            <person name="Wang J."/>
        </authorList>
    </citation>
    <scope>NUCLEOTIDE SEQUENCE [LARGE SCALE GENOMIC DNA]</scope>
    <source>
        <tissue evidence="7">Blood</tissue>
    </source>
</reference>
<dbReference type="EMBL" id="KB377414">
    <property type="protein sequence ID" value="EMC86193.1"/>
    <property type="molecule type" value="Genomic_DNA"/>
</dbReference>
<feature type="domain" description="RING-type" evidence="6">
    <location>
        <begin position="9"/>
        <end position="48"/>
    </location>
</feature>
<evidence type="ECO:0000259" key="6">
    <source>
        <dbReference type="PROSITE" id="PS50089"/>
    </source>
</evidence>
<evidence type="ECO:0000313" key="7">
    <source>
        <dbReference type="EMBL" id="EMC86193.1"/>
    </source>
</evidence>
<evidence type="ECO:0000256" key="5">
    <source>
        <dbReference type="SAM" id="MobiDB-lite"/>
    </source>
</evidence>
<evidence type="ECO:0000256" key="3">
    <source>
        <dbReference type="ARBA" id="ARBA00022833"/>
    </source>
</evidence>
<evidence type="ECO:0000256" key="2">
    <source>
        <dbReference type="ARBA" id="ARBA00022771"/>
    </source>
</evidence>
<feature type="compositionally biased region" description="Basic residues" evidence="5">
    <location>
        <begin position="342"/>
        <end position="351"/>
    </location>
</feature>
<keyword evidence="3" id="KW-0862">Zinc</keyword>
<keyword evidence="1" id="KW-0479">Metal-binding</keyword>
<keyword evidence="2 4" id="KW-0863">Zinc-finger</keyword>
<dbReference type="AlphaFoldDB" id="R7VST6"/>
<dbReference type="SMART" id="SM00184">
    <property type="entry name" value="RING"/>
    <property type="match status" value="1"/>
</dbReference>
<dbReference type="PROSITE" id="PS50089">
    <property type="entry name" value="ZF_RING_2"/>
    <property type="match status" value="1"/>
</dbReference>
<feature type="compositionally biased region" description="Low complexity" evidence="5">
    <location>
        <begin position="300"/>
        <end position="314"/>
    </location>
</feature>
<sequence>MASETAWSCPICREARKAVTFVQPCRHQFCVGCILRWAKRTSTCPLCRGQMQEVKFSVRGHDQLCVTMSPAQPSLASIQASAAPSRPVSSSRSGPAASPLFFVMGTPFPEEQGAVETEDTAAVDGLLPQVWAGLFRQHQHLLEPVLPWLSLQLDAIYEEQWWLVVATERIILYALCCHGLDEEALVQRMEPQLQDNAAPLVRGLIQVIVERCSEEAWRLLCSYGDEEDDDGRAASPSPPSSRVGTPDPRLAPTSPAGSDVEDEASTSEAALSRAPSSLPPAPGPALREQPQEEPGQVALAGPSARGRSRSPSAADRGRDRSPGGPRRPPKRRNPAPQDSPQPRKRRPRRRH</sequence>
<evidence type="ECO:0000256" key="1">
    <source>
        <dbReference type="ARBA" id="ARBA00022723"/>
    </source>
</evidence>
<evidence type="ECO:0000256" key="4">
    <source>
        <dbReference type="PROSITE-ProRule" id="PRU00175"/>
    </source>
</evidence>
<dbReference type="InterPro" id="IPR001841">
    <property type="entry name" value="Znf_RING"/>
</dbReference>
<dbReference type="PROSITE" id="PS00518">
    <property type="entry name" value="ZF_RING_1"/>
    <property type="match status" value="1"/>
</dbReference>
<dbReference type="InterPro" id="IPR017907">
    <property type="entry name" value="Znf_RING_CS"/>
</dbReference>
<feature type="region of interest" description="Disordered" evidence="5">
    <location>
        <begin position="225"/>
        <end position="351"/>
    </location>
</feature>
<protein>
    <submittedName>
        <fullName evidence="7">Trans-acting transcriptional protein ICP0</fullName>
    </submittedName>
</protein>
<dbReference type="Gene3D" id="3.30.40.10">
    <property type="entry name" value="Zinc/RING finger domain, C3HC4 (zinc finger)"/>
    <property type="match status" value="1"/>
</dbReference>
<dbReference type="GO" id="GO:0008270">
    <property type="term" value="F:zinc ion binding"/>
    <property type="evidence" value="ECO:0007669"/>
    <property type="project" value="UniProtKB-KW"/>
</dbReference>
<dbReference type="PANTHER" id="PTHR12109">
    <property type="entry name" value="RING FINGER PROTEIN 141-RELATED"/>
    <property type="match status" value="1"/>
</dbReference>
<accession>R7VST6</accession>